<dbReference type="EMBL" id="CAJOBI010005635">
    <property type="protein sequence ID" value="CAF4037886.1"/>
    <property type="molecule type" value="Genomic_DNA"/>
</dbReference>
<keyword evidence="7" id="KW-0807">Transducer</keyword>
<evidence type="ECO:0000256" key="7">
    <source>
        <dbReference type="ARBA" id="ARBA00023224"/>
    </source>
</evidence>
<keyword evidence="6" id="KW-0675">Receptor</keyword>
<dbReference type="PRINTS" id="PR00237">
    <property type="entry name" value="GPCRRHODOPSN"/>
</dbReference>
<dbReference type="PANTHER" id="PTHR45695:SF9">
    <property type="entry name" value="LEUCOKININ RECEPTOR"/>
    <property type="match status" value="1"/>
</dbReference>
<evidence type="ECO:0000256" key="3">
    <source>
        <dbReference type="ARBA" id="ARBA00022989"/>
    </source>
</evidence>
<dbReference type="PANTHER" id="PTHR45695">
    <property type="entry name" value="LEUCOKININ RECEPTOR-RELATED"/>
    <property type="match status" value="1"/>
</dbReference>
<sequence>MATQLCRTFIYRNSSILSSPSNHSHISDAEWITNSISLIIFVLAFIGNTAALIVMFGSRGPIRLTNSRYLANLACADLLRACFMPFTIIARMKRNFMFGKMICKILPIVQGRICFSL</sequence>
<accession>A0A8S2PAS6</accession>
<evidence type="ECO:0000256" key="5">
    <source>
        <dbReference type="ARBA" id="ARBA00023136"/>
    </source>
</evidence>
<dbReference type="EMBL" id="CAJOBH010029899">
    <property type="protein sequence ID" value="CAF4271284.1"/>
    <property type="molecule type" value="Genomic_DNA"/>
</dbReference>
<keyword evidence="4" id="KW-0297">G-protein coupled receptor</keyword>
<evidence type="ECO:0000313" key="12">
    <source>
        <dbReference type="Proteomes" id="UP000676336"/>
    </source>
</evidence>
<evidence type="ECO:0000256" key="2">
    <source>
        <dbReference type="ARBA" id="ARBA00022692"/>
    </source>
</evidence>
<comment type="caution">
    <text evidence="10">The sequence shown here is derived from an EMBL/GenBank/DDBJ whole genome shotgun (WGS) entry which is preliminary data.</text>
</comment>
<dbReference type="GO" id="GO:0005886">
    <property type="term" value="C:plasma membrane"/>
    <property type="evidence" value="ECO:0007669"/>
    <property type="project" value="TreeGrafter"/>
</dbReference>
<dbReference type="Proteomes" id="UP000676336">
    <property type="component" value="Unassembled WGS sequence"/>
</dbReference>
<dbReference type="SUPFAM" id="SSF81321">
    <property type="entry name" value="Family A G protein-coupled receptor-like"/>
    <property type="match status" value="1"/>
</dbReference>
<feature type="transmembrane region" description="Helical" evidence="8">
    <location>
        <begin position="36"/>
        <end position="57"/>
    </location>
</feature>
<feature type="transmembrane region" description="Helical" evidence="8">
    <location>
        <begin position="69"/>
        <end position="90"/>
    </location>
</feature>
<evidence type="ECO:0000256" key="6">
    <source>
        <dbReference type="ARBA" id="ARBA00023170"/>
    </source>
</evidence>
<dbReference type="InterPro" id="IPR017452">
    <property type="entry name" value="GPCR_Rhodpsn_7TM"/>
</dbReference>
<dbReference type="PROSITE" id="PS50262">
    <property type="entry name" value="G_PROTEIN_RECEP_F1_2"/>
    <property type="match status" value="1"/>
</dbReference>
<gene>
    <name evidence="11" type="ORF">BYL167_LOCUS26338</name>
    <name evidence="10" type="ORF">SMN809_LOCUS13936</name>
</gene>
<dbReference type="AlphaFoldDB" id="A0A8S2PAS6"/>
<organism evidence="10 12">
    <name type="scientific">Rotaria magnacalcarata</name>
    <dbReference type="NCBI Taxonomy" id="392030"/>
    <lineage>
        <taxon>Eukaryota</taxon>
        <taxon>Metazoa</taxon>
        <taxon>Spiralia</taxon>
        <taxon>Gnathifera</taxon>
        <taxon>Rotifera</taxon>
        <taxon>Eurotatoria</taxon>
        <taxon>Bdelloidea</taxon>
        <taxon>Philodinida</taxon>
        <taxon>Philodinidae</taxon>
        <taxon>Rotaria</taxon>
    </lineage>
</organism>
<name>A0A8S2PAS6_9BILA</name>
<keyword evidence="2 8" id="KW-0812">Transmembrane</keyword>
<evidence type="ECO:0000313" key="10">
    <source>
        <dbReference type="EMBL" id="CAF4037886.1"/>
    </source>
</evidence>
<protein>
    <recommendedName>
        <fullName evidence="9">G-protein coupled receptors family 1 profile domain-containing protein</fullName>
    </recommendedName>
</protein>
<evidence type="ECO:0000259" key="9">
    <source>
        <dbReference type="PROSITE" id="PS50262"/>
    </source>
</evidence>
<dbReference type="Gene3D" id="1.20.1070.10">
    <property type="entry name" value="Rhodopsin 7-helix transmembrane proteins"/>
    <property type="match status" value="1"/>
</dbReference>
<comment type="subcellular location">
    <subcellularLocation>
        <location evidence="1">Membrane</location>
        <topology evidence="1">Multi-pass membrane protein</topology>
    </subcellularLocation>
</comment>
<keyword evidence="3 8" id="KW-1133">Transmembrane helix</keyword>
<evidence type="ECO:0000256" key="8">
    <source>
        <dbReference type="SAM" id="Phobius"/>
    </source>
</evidence>
<evidence type="ECO:0000256" key="1">
    <source>
        <dbReference type="ARBA" id="ARBA00004141"/>
    </source>
</evidence>
<dbReference type="GO" id="GO:0004930">
    <property type="term" value="F:G protein-coupled receptor activity"/>
    <property type="evidence" value="ECO:0007669"/>
    <property type="project" value="UniProtKB-KW"/>
</dbReference>
<feature type="domain" description="G-protein coupled receptors family 1 profile" evidence="9">
    <location>
        <begin position="47"/>
        <end position="117"/>
    </location>
</feature>
<dbReference type="Proteomes" id="UP000681967">
    <property type="component" value="Unassembled WGS sequence"/>
</dbReference>
<proteinExistence type="predicted"/>
<evidence type="ECO:0000313" key="11">
    <source>
        <dbReference type="EMBL" id="CAF4271284.1"/>
    </source>
</evidence>
<evidence type="ECO:0000256" key="4">
    <source>
        <dbReference type="ARBA" id="ARBA00023040"/>
    </source>
</evidence>
<dbReference type="Pfam" id="PF00001">
    <property type="entry name" value="7tm_1"/>
    <property type="match status" value="1"/>
</dbReference>
<dbReference type="InterPro" id="IPR000276">
    <property type="entry name" value="GPCR_Rhodpsn"/>
</dbReference>
<keyword evidence="5 8" id="KW-0472">Membrane</keyword>
<reference evidence="10" key="1">
    <citation type="submission" date="2021-02" db="EMBL/GenBank/DDBJ databases">
        <authorList>
            <person name="Nowell W R."/>
        </authorList>
    </citation>
    <scope>NUCLEOTIDE SEQUENCE</scope>
</reference>